<evidence type="ECO:0000256" key="1">
    <source>
        <dbReference type="RuleBase" id="RU003494"/>
    </source>
</evidence>
<protein>
    <submittedName>
        <fullName evidence="5">Glutathione S-transferase domain</fullName>
    </submittedName>
</protein>
<dbReference type="SFLD" id="SFLDG01151">
    <property type="entry name" value="Main.2:_Nu-like"/>
    <property type="match status" value="1"/>
</dbReference>
<dbReference type="Pfam" id="PF00043">
    <property type="entry name" value="GST_C"/>
    <property type="match status" value="1"/>
</dbReference>
<dbReference type="InterPro" id="IPR040079">
    <property type="entry name" value="Glutathione_S-Trfase"/>
</dbReference>
<proteinExistence type="inferred from homology"/>
<keyword evidence="5" id="KW-0808">Transferase</keyword>
<comment type="similarity">
    <text evidence="1">Belongs to the GST superfamily.</text>
</comment>
<dbReference type="eggNOG" id="COG0625">
    <property type="taxonomic scope" value="Bacteria"/>
</dbReference>
<dbReference type="STRING" id="402881.Plav_2846"/>
<dbReference type="InterPro" id="IPR036249">
    <property type="entry name" value="Thioredoxin-like_sf"/>
</dbReference>
<evidence type="ECO:0000259" key="4">
    <source>
        <dbReference type="PROSITE" id="PS50405"/>
    </source>
</evidence>
<dbReference type="InterPro" id="IPR004045">
    <property type="entry name" value="Glutathione_S-Trfase_N"/>
</dbReference>
<dbReference type="SUPFAM" id="SSF52833">
    <property type="entry name" value="Thioredoxin-like"/>
    <property type="match status" value="1"/>
</dbReference>
<feature type="domain" description="GST N-terminal" evidence="3">
    <location>
        <begin position="30"/>
        <end position="117"/>
    </location>
</feature>
<dbReference type="OrthoDB" id="9803562at2"/>
<dbReference type="HOGENOM" id="CLU_011226_14_4_5"/>
<evidence type="ECO:0000256" key="2">
    <source>
        <dbReference type="SAM" id="MobiDB-lite"/>
    </source>
</evidence>
<feature type="region of interest" description="Disordered" evidence="2">
    <location>
        <begin position="1"/>
        <end position="26"/>
    </location>
</feature>
<dbReference type="KEGG" id="pla:Plav_2846"/>
<dbReference type="EMBL" id="CP000774">
    <property type="protein sequence ID" value="ABS64453.1"/>
    <property type="molecule type" value="Genomic_DNA"/>
</dbReference>
<dbReference type="Gene3D" id="1.20.1050.10">
    <property type="match status" value="1"/>
</dbReference>
<dbReference type="RefSeq" id="WP_012111767.1">
    <property type="nucleotide sequence ID" value="NC_009719.1"/>
</dbReference>
<dbReference type="GO" id="GO:0016740">
    <property type="term" value="F:transferase activity"/>
    <property type="evidence" value="ECO:0007669"/>
    <property type="project" value="UniProtKB-KW"/>
</dbReference>
<dbReference type="SUPFAM" id="SSF47616">
    <property type="entry name" value="GST C-terminal domain-like"/>
    <property type="match status" value="1"/>
</dbReference>
<dbReference type="Pfam" id="PF02798">
    <property type="entry name" value="GST_N"/>
    <property type="match status" value="1"/>
</dbReference>
<dbReference type="PROSITE" id="PS50404">
    <property type="entry name" value="GST_NTER"/>
    <property type="match status" value="1"/>
</dbReference>
<dbReference type="SFLD" id="SFLDS00019">
    <property type="entry name" value="Glutathione_Transferase_(cytos"/>
    <property type="match status" value="1"/>
</dbReference>
<evidence type="ECO:0000313" key="6">
    <source>
        <dbReference type="Proteomes" id="UP000006377"/>
    </source>
</evidence>
<dbReference type="InterPro" id="IPR036282">
    <property type="entry name" value="Glutathione-S-Trfase_C_sf"/>
</dbReference>
<feature type="domain" description="GST C-terminal" evidence="4">
    <location>
        <begin position="120"/>
        <end position="256"/>
    </location>
</feature>
<keyword evidence="6" id="KW-1185">Reference proteome</keyword>
<gene>
    <name evidence="5" type="ordered locus">Plav_2846</name>
</gene>
<dbReference type="SFLD" id="SFLDG00358">
    <property type="entry name" value="Main_(cytGST)"/>
    <property type="match status" value="1"/>
</dbReference>
<dbReference type="PANTHER" id="PTHR44051">
    <property type="entry name" value="GLUTATHIONE S-TRANSFERASE-RELATED"/>
    <property type="match status" value="1"/>
</dbReference>
<dbReference type="AlphaFoldDB" id="A7HX20"/>
<dbReference type="CDD" id="cd03048">
    <property type="entry name" value="GST_N_Ure2p_like"/>
    <property type="match status" value="1"/>
</dbReference>
<dbReference type="PANTHER" id="PTHR44051:SF19">
    <property type="entry name" value="DISULFIDE-BOND OXIDOREDUCTASE YFCG"/>
    <property type="match status" value="1"/>
</dbReference>
<evidence type="ECO:0000313" key="5">
    <source>
        <dbReference type="EMBL" id="ABS64453.1"/>
    </source>
</evidence>
<dbReference type="InterPro" id="IPR004046">
    <property type="entry name" value="GST_C"/>
</dbReference>
<dbReference type="CDD" id="cd10291">
    <property type="entry name" value="GST_C_YfcG_like"/>
    <property type="match status" value="1"/>
</dbReference>
<dbReference type="Gene3D" id="3.40.30.10">
    <property type="entry name" value="Glutaredoxin"/>
    <property type="match status" value="1"/>
</dbReference>
<dbReference type="PROSITE" id="PS50405">
    <property type="entry name" value="GST_CTER"/>
    <property type="match status" value="1"/>
</dbReference>
<reference evidence="5 6" key="1">
    <citation type="journal article" date="2011" name="Stand. Genomic Sci.">
        <title>Complete genome sequence of Parvibaculum lavamentivorans type strain (DS-1(T)).</title>
        <authorList>
            <person name="Schleheck D."/>
            <person name="Weiss M."/>
            <person name="Pitluck S."/>
            <person name="Bruce D."/>
            <person name="Land M.L."/>
            <person name="Han S."/>
            <person name="Saunders E."/>
            <person name="Tapia R."/>
            <person name="Detter C."/>
            <person name="Brettin T."/>
            <person name="Han J."/>
            <person name="Woyke T."/>
            <person name="Goodwin L."/>
            <person name="Pennacchio L."/>
            <person name="Nolan M."/>
            <person name="Cook A.M."/>
            <person name="Kjelleberg S."/>
            <person name="Thomas T."/>
        </authorList>
    </citation>
    <scope>NUCLEOTIDE SEQUENCE [LARGE SCALE GENOMIC DNA]</scope>
    <source>
        <strain evidence="6">DS-1 / DSM 13023 / NCIMB 13966</strain>
    </source>
</reference>
<dbReference type="Proteomes" id="UP000006377">
    <property type="component" value="Chromosome"/>
</dbReference>
<organism evidence="5 6">
    <name type="scientific">Parvibaculum lavamentivorans (strain DS-1 / DSM 13023 / NCIMB 13966)</name>
    <dbReference type="NCBI Taxonomy" id="402881"/>
    <lineage>
        <taxon>Bacteria</taxon>
        <taxon>Pseudomonadati</taxon>
        <taxon>Pseudomonadota</taxon>
        <taxon>Alphaproteobacteria</taxon>
        <taxon>Hyphomicrobiales</taxon>
        <taxon>Parvibaculaceae</taxon>
        <taxon>Parvibaculum</taxon>
    </lineage>
</organism>
<accession>A7HX20</accession>
<name>A7HX20_PARL1</name>
<sequence>MTENRRPKPARAAAKHSSGGRRPAETRDKAKPIDIYYWPTPNGWKISVMLEECLLPYRVRPVNIGIGDQFKRSFLKIAPNNRMPAIVDPDGPGGKPISIFESGAILQYLGRKTGKFYPASERTRVEVDQWLFWQMAGLGPMAGQAHHFRQYAQEKIPYAIKRYTDEVNRLYGVMNKRLKDRDYLAGRYSIADMACWGWVVPYKNQGQQLDDFPFLKDWFERVSARPAVKRGFALGREWRRGTIGDKSKEAEEARKILFGQRAQ</sequence>
<evidence type="ECO:0000259" key="3">
    <source>
        <dbReference type="PROSITE" id="PS50404"/>
    </source>
</evidence>
<dbReference type="InterPro" id="IPR010987">
    <property type="entry name" value="Glutathione-S-Trfase_C-like"/>
</dbReference>